<evidence type="ECO:0000313" key="2">
    <source>
        <dbReference type="EMBL" id="RBQ02328.1"/>
    </source>
</evidence>
<dbReference type="InterPro" id="IPR013728">
    <property type="entry name" value="BT_3987-like_N"/>
</dbReference>
<feature type="domain" description="BT-3987-like N-terminal" evidence="1">
    <location>
        <begin position="64"/>
        <end position="168"/>
    </location>
</feature>
<organism evidence="2 3">
    <name type="scientific">Pedobacter miscanthi</name>
    <dbReference type="NCBI Taxonomy" id="2259170"/>
    <lineage>
        <taxon>Bacteria</taxon>
        <taxon>Pseudomonadati</taxon>
        <taxon>Bacteroidota</taxon>
        <taxon>Sphingobacteriia</taxon>
        <taxon>Sphingobacteriales</taxon>
        <taxon>Sphingobacteriaceae</taxon>
        <taxon>Pedobacter</taxon>
    </lineage>
</organism>
<evidence type="ECO:0000259" key="1">
    <source>
        <dbReference type="Pfam" id="PF08522"/>
    </source>
</evidence>
<dbReference type="EMBL" id="QNQU01000042">
    <property type="protein sequence ID" value="RBQ02328.1"/>
    <property type="molecule type" value="Genomic_DNA"/>
</dbReference>
<dbReference type="Proteomes" id="UP000252081">
    <property type="component" value="Unassembled WGS sequence"/>
</dbReference>
<gene>
    <name evidence="2" type="ORF">DRW42_27255</name>
</gene>
<dbReference type="Pfam" id="PF08522">
    <property type="entry name" value="BT_3987-like_N"/>
    <property type="match status" value="1"/>
</dbReference>
<name>A0A366KLG6_9SPHI</name>
<comment type="caution">
    <text evidence="2">The sequence shown here is derived from an EMBL/GenBank/DDBJ whole genome shotgun (WGS) entry which is preliminary data.</text>
</comment>
<dbReference type="AlphaFoldDB" id="A0A366KLG6"/>
<dbReference type="OrthoDB" id="740324at2"/>
<reference evidence="2 3" key="1">
    <citation type="submission" date="2018-07" db="EMBL/GenBank/DDBJ databases">
        <title>A draft genome of a endophytic bacteria, a new species of Pedobacter.</title>
        <authorList>
            <person name="Zhang Z.D."/>
            <person name="Chen Z.J."/>
        </authorList>
    </citation>
    <scope>NUCLEOTIDE SEQUENCE [LARGE SCALE GENOMIC DNA]</scope>
    <source>
        <strain evidence="2 3">RS10</strain>
    </source>
</reference>
<evidence type="ECO:0000313" key="3">
    <source>
        <dbReference type="Proteomes" id="UP000252081"/>
    </source>
</evidence>
<dbReference type="Gene3D" id="2.60.40.1740">
    <property type="entry name" value="hypothetical protein (bacova_03559)"/>
    <property type="match status" value="1"/>
</dbReference>
<proteinExistence type="predicted"/>
<sequence>MLNKFSKTMKNKNIFKGLVAALCVISLSSCLKNKNEQPDFSATTPVVEIPVGSPVGDGSINSLSTPLTQKDTPTDYFFYINYAASSTKATDIKVTLAVNPAVLAAYNAAHANSPALAILPSDAFTMPLIITIPANQRRVQVPVKFASKSLTKGVTYGLPVTITDASGEVISKNFGSVVIKAAVAN</sequence>
<dbReference type="PROSITE" id="PS51257">
    <property type="entry name" value="PROKAR_LIPOPROTEIN"/>
    <property type="match status" value="1"/>
</dbReference>
<protein>
    <recommendedName>
        <fullName evidence="1">BT-3987-like N-terminal domain-containing protein</fullName>
    </recommendedName>
</protein>
<dbReference type="RefSeq" id="WP_113952025.1">
    <property type="nucleotide sequence ID" value="NZ_QNQU01000042.1"/>
</dbReference>
<keyword evidence="3" id="KW-1185">Reference proteome</keyword>
<accession>A0A366KLG6</accession>